<proteinExistence type="predicted"/>
<evidence type="ECO:0000259" key="2">
    <source>
        <dbReference type="Pfam" id="PF13360"/>
    </source>
</evidence>
<feature type="compositionally biased region" description="Low complexity" evidence="1">
    <location>
        <begin position="430"/>
        <end position="443"/>
    </location>
</feature>
<dbReference type="InterPro" id="IPR018391">
    <property type="entry name" value="PQQ_b-propeller_rpt"/>
</dbReference>
<dbReference type="InterPro" id="IPR002372">
    <property type="entry name" value="PQQ_rpt_dom"/>
</dbReference>
<evidence type="ECO:0000313" key="3">
    <source>
        <dbReference type="EMBL" id="SEH10983.1"/>
    </source>
</evidence>
<dbReference type="RefSeq" id="WP_218138221.1">
    <property type="nucleotide sequence ID" value="NZ_FNWJ01000001.1"/>
</dbReference>
<dbReference type="STRING" id="29539.SAMN02745716_0623"/>
<dbReference type="Proteomes" id="UP000222056">
    <property type="component" value="Unassembled WGS sequence"/>
</dbReference>
<feature type="region of interest" description="Disordered" evidence="1">
    <location>
        <begin position="29"/>
        <end position="50"/>
    </location>
</feature>
<evidence type="ECO:0000256" key="1">
    <source>
        <dbReference type="SAM" id="MobiDB-lite"/>
    </source>
</evidence>
<dbReference type="Gene3D" id="2.130.10.10">
    <property type="entry name" value="YVTN repeat-like/Quinoprotein amine dehydrogenase"/>
    <property type="match status" value="3"/>
</dbReference>
<sequence length="449" mass="50166">MVLAAAVVALALAGVLWYRAETRPLEKRGSAREEFLPREPSPRRPPAPALPWPTYGFDAVRTHVARGFRLRPPFKRVWTIDAHDTLEFPPVVGHGIVYQPQQRGLFFALDARTGKVRWRKRTGRCSAASPALWRDLVIQSWMDFDPCPQDRPGATGYVVAWDARSGRRRWIFRAAPIESSPLVVRGTVYVGSWDHNVYALDARTGRLRWRFQTDEQVNTSAAYWRGTIYIATDGGSLYALDARTGRLRWRAQSQARFGTREFFYATPTVAYGRVYIGNTDGTLYTYGARSGRLLWARPLGSYIYAAAAVWRRLVFTGTYDGRFYALDAATGDIRWVREAPGAVHGAPTVMNGVVYYATCSSCGSAAKRTVKRGPDGTYALDARTGRLLWKFGAGKYANPVVSDGRRIYLVGRARLYALEPRAPRSRSARVRSASKAAAAQSPRVSGQTR</sequence>
<reference evidence="4" key="1">
    <citation type="submission" date="2016-10" db="EMBL/GenBank/DDBJ databases">
        <authorList>
            <person name="Varghese N."/>
            <person name="Submissions S."/>
        </authorList>
    </citation>
    <scope>NUCLEOTIDE SEQUENCE [LARGE SCALE GENOMIC DNA]</scope>
    <source>
        <strain evidence="4">ATCC 35263</strain>
    </source>
</reference>
<dbReference type="AlphaFoldDB" id="A0A1H6FMC2"/>
<dbReference type="SMART" id="SM00564">
    <property type="entry name" value="PQQ"/>
    <property type="match status" value="7"/>
</dbReference>
<dbReference type="PANTHER" id="PTHR34512">
    <property type="entry name" value="CELL SURFACE PROTEIN"/>
    <property type="match status" value="1"/>
</dbReference>
<evidence type="ECO:0000313" key="4">
    <source>
        <dbReference type="Proteomes" id="UP000222056"/>
    </source>
</evidence>
<gene>
    <name evidence="3" type="ORF">SAMN02745716_0623</name>
</gene>
<protein>
    <submittedName>
        <fullName evidence="3">Outer membrane protein assembly factor BamB, contains PQQ-like beta-propeller repeat</fullName>
    </submittedName>
</protein>
<feature type="domain" description="Pyrrolo-quinoline quinone repeat" evidence="2">
    <location>
        <begin position="76"/>
        <end position="136"/>
    </location>
</feature>
<dbReference type="PANTHER" id="PTHR34512:SF30">
    <property type="entry name" value="OUTER MEMBRANE PROTEIN ASSEMBLY FACTOR BAMB"/>
    <property type="match status" value="1"/>
</dbReference>
<dbReference type="EMBL" id="FNWJ01000001">
    <property type="protein sequence ID" value="SEH10983.1"/>
    <property type="molecule type" value="Genomic_DNA"/>
</dbReference>
<dbReference type="InterPro" id="IPR015943">
    <property type="entry name" value="WD40/YVTN_repeat-like_dom_sf"/>
</dbReference>
<organism evidence="3 4">
    <name type="scientific">Thermoleophilum album</name>
    <dbReference type="NCBI Taxonomy" id="29539"/>
    <lineage>
        <taxon>Bacteria</taxon>
        <taxon>Bacillati</taxon>
        <taxon>Actinomycetota</taxon>
        <taxon>Thermoleophilia</taxon>
        <taxon>Thermoleophilales</taxon>
        <taxon>Thermoleophilaceae</taxon>
        <taxon>Thermoleophilum</taxon>
    </lineage>
</organism>
<dbReference type="SUPFAM" id="SSF50998">
    <property type="entry name" value="Quinoprotein alcohol dehydrogenase-like"/>
    <property type="match status" value="3"/>
</dbReference>
<name>A0A1H6FMC2_THEAL</name>
<dbReference type="Pfam" id="PF13360">
    <property type="entry name" value="PQQ_2"/>
    <property type="match status" value="2"/>
</dbReference>
<feature type="region of interest" description="Disordered" evidence="1">
    <location>
        <begin position="422"/>
        <end position="449"/>
    </location>
</feature>
<dbReference type="InterPro" id="IPR011047">
    <property type="entry name" value="Quinoprotein_ADH-like_sf"/>
</dbReference>
<keyword evidence="4" id="KW-1185">Reference proteome</keyword>
<feature type="compositionally biased region" description="Basic and acidic residues" evidence="1">
    <location>
        <begin position="29"/>
        <end position="42"/>
    </location>
</feature>
<feature type="domain" description="Pyrrolo-quinoline quinone repeat" evidence="2">
    <location>
        <begin position="155"/>
        <end position="302"/>
    </location>
</feature>
<accession>A0A1H6FMC2</accession>